<keyword evidence="2" id="KW-1185">Reference proteome</keyword>
<protein>
    <submittedName>
        <fullName evidence="1">SRPBCC domain-containing protein</fullName>
    </submittedName>
</protein>
<reference evidence="1 2" key="1">
    <citation type="submission" date="2024-08" db="EMBL/GenBank/DDBJ databases">
        <title>Sulfate-reducing bacteria isolated from formation water of the oil field in Kazakhstan and description of Pseudodesulfovibrio sp.</title>
        <authorList>
            <person name="Bidzhieva S.K."/>
            <person name="Tourova T.P."/>
            <person name="Grouzdev D.S."/>
            <person name="Beletsky A.V."/>
            <person name="Sokolova D.S."/>
            <person name="Samigullina S.R."/>
            <person name="Poltaraus A.B."/>
            <person name="Avtukh A.N."/>
            <person name="Tereshina V.M."/>
            <person name="Zhaparov N.S."/>
            <person name="Mardanov A.V."/>
            <person name="Nazina T.N."/>
        </authorList>
    </citation>
    <scope>NUCLEOTIDE SEQUENCE [LARGE SCALE GENOMIC DNA]</scope>
    <source>
        <strain evidence="1 2">9FUS</strain>
    </source>
</reference>
<dbReference type="RefSeq" id="WP_371385407.1">
    <property type="nucleotide sequence ID" value="NZ_JBGLYH010000006.1"/>
</dbReference>
<sequence length="153" mass="17205">MAEFTPGHLTVSAEMFLDHPAEAIWPLLCPVREYDWIAHWRCEVLRSESGVNELGCVFRTDFPDHGPEVWLTSRYEPCKRLEFVRTGPDRVIHFVIGLSPEGGGTRLTWTHHVTALTEAGNEGLDGKPETFAAQTALLERMLGHYLATGEMLT</sequence>
<evidence type="ECO:0000313" key="2">
    <source>
        <dbReference type="Proteomes" id="UP001568698"/>
    </source>
</evidence>
<organism evidence="1 2">
    <name type="scientific">Pseudodesulfovibrio karagichevae</name>
    <dbReference type="NCBI Taxonomy" id="3239305"/>
    <lineage>
        <taxon>Bacteria</taxon>
        <taxon>Pseudomonadati</taxon>
        <taxon>Thermodesulfobacteriota</taxon>
        <taxon>Desulfovibrionia</taxon>
        <taxon>Desulfovibrionales</taxon>
        <taxon>Desulfovibrionaceae</taxon>
    </lineage>
</organism>
<dbReference type="InterPro" id="IPR023393">
    <property type="entry name" value="START-like_dom_sf"/>
</dbReference>
<dbReference type="Gene3D" id="3.30.530.20">
    <property type="match status" value="1"/>
</dbReference>
<accession>A0ABV4K1H1</accession>
<proteinExistence type="predicted"/>
<name>A0ABV4K1H1_9BACT</name>
<dbReference type="Proteomes" id="UP001568698">
    <property type="component" value="Unassembled WGS sequence"/>
</dbReference>
<gene>
    <name evidence="1" type="ORF">AB6M95_03820</name>
</gene>
<evidence type="ECO:0000313" key="1">
    <source>
        <dbReference type="EMBL" id="MEZ7195865.1"/>
    </source>
</evidence>
<comment type="caution">
    <text evidence="1">The sequence shown here is derived from an EMBL/GenBank/DDBJ whole genome shotgun (WGS) entry which is preliminary data.</text>
</comment>
<dbReference type="EMBL" id="JBGLYH010000006">
    <property type="protein sequence ID" value="MEZ7195865.1"/>
    <property type="molecule type" value="Genomic_DNA"/>
</dbReference>
<dbReference type="SUPFAM" id="SSF55961">
    <property type="entry name" value="Bet v1-like"/>
    <property type="match status" value="1"/>
</dbReference>